<feature type="compositionally biased region" description="Basic residues" evidence="1">
    <location>
        <begin position="116"/>
        <end position="125"/>
    </location>
</feature>
<evidence type="ECO:0000256" key="1">
    <source>
        <dbReference type="SAM" id="MobiDB-lite"/>
    </source>
</evidence>
<accession>A0A448WED3</accession>
<feature type="compositionally biased region" description="Low complexity" evidence="1">
    <location>
        <begin position="178"/>
        <end position="189"/>
    </location>
</feature>
<dbReference type="AlphaFoldDB" id="A0A448WED3"/>
<dbReference type="EMBL" id="CAAALY010006498">
    <property type="protein sequence ID" value="VEL09505.1"/>
    <property type="molecule type" value="Genomic_DNA"/>
</dbReference>
<comment type="caution">
    <text evidence="2">The sequence shown here is derived from an EMBL/GenBank/DDBJ whole genome shotgun (WGS) entry which is preliminary data.</text>
</comment>
<feature type="compositionally biased region" description="Polar residues" evidence="1">
    <location>
        <begin position="248"/>
        <end position="260"/>
    </location>
</feature>
<feature type="compositionally biased region" description="Polar residues" evidence="1">
    <location>
        <begin position="92"/>
        <end position="110"/>
    </location>
</feature>
<evidence type="ECO:0000313" key="3">
    <source>
        <dbReference type="Proteomes" id="UP000784294"/>
    </source>
</evidence>
<evidence type="ECO:0000313" key="2">
    <source>
        <dbReference type="EMBL" id="VEL09505.1"/>
    </source>
</evidence>
<feature type="region of interest" description="Disordered" evidence="1">
    <location>
        <begin position="74"/>
        <end position="260"/>
    </location>
</feature>
<protein>
    <submittedName>
        <fullName evidence="2">Uncharacterized protein</fullName>
    </submittedName>
</protein>
<sequence>MDRTAAILDADSMLTPAGQGRSGYKGNSTWRGARGGASRGRQTGAVGLNGRSSVTLAELGAAEAADATVVITNRRSSAGSRAQISGECGDTTAGTTPLNSLPQGDSSRLETQANRTHQRQRRRQTSGRSISVGQSPGDDGQGASAQGHSDCRQSRVVPMEAATSSECSGHGQIIAGNSPASSAPMSAESTISLEVPLQSANTSSLVMPARPKSKTGRQTGGGGSRKNGGSRDSSAIDGTVAPTLATIGATSTADTTVSPC</sequence>
<reference evidence="2" key="1">
    <citation type="submission" date="2018-11" db="EMBL/GenBank/DDBJ databases">
        <authorList>
            <consortium name="Pathogen Informatics"/>
        </authorList>
    </citation>
    <scope>NUCLEOTIDE SEQUENCE</scope>
</reference>
<proteinExistence type="predicted"/>
<name>A0A448WED3_9PLAT</name>
<gene>
    <name evidence="2" type="ORF">PXEA_LOCUS2945</name>
</gene>
<organism evidence="2 3">
    <name type="scientific">Protopolystoma xenopodis</name>
    <dbReference type="NCBI Taxonomy" id="117903"/>
    <lineage>
        <taxon>Eukaryota</taxon>
        <taxon>Metazoa</taxon>
        <taxon>Spiralia</taxon>
        <taxon>Lophotrochozoa</taxon>
        <taxon>Platyhelminthes</taxon>
        <taxon>Monogenea</taxon>
        <taxon>Polyopisthocotylea</taxon>
        <taxon>Polystomatidea</taxon>
        <taxon>Polystomatidae</taxon>
        <taxon>Protopolystoma</taxon>
    </lineage>
</organism>
<keyword evidence="3" id="KW-1185">Reference proteome</keyword>
<dbReference type="Proteomes" id="UP000784294">
    <property type="component" value="Unassembled WGS sequence"/>
</dbReference>
<feature type="compositionally biased region" description="Polar residues" evidence="1">
    <location>
        <begin position="74"/>
        <end position="83"/>
    </location>
</feature>
<feature type="region of interest" description="Disordered" evidence="1">
    <location>
        <begin position="1"/>
        <end position="47"/>
    </location>
</feature>